<dbReference type="EMBL" id="VOSK01000159">
    <property type="protein sequence ID" value="MPR28622.1"/>
    <property type="molecule type" value="Genomic_DNA"/>
</dbReference>
<evidence type="ECO:0000313" key="1">
    <source>
        <dbReference type="EMBL" id="MPR28622.1"/>
    </source>
</evidence>
<dbReference type="Proteomes" id="UP000403266">
    <property type="component" value="Unassembled WGS sequence"/>
</dbReference>
<sequence>MGQAKRRAGQWNTFYDALSAEERTIADVSRATYSRFIAPSRAMGMCYRVTFFLAVYLQNKYGVSATPAVGFAHDETGPLMASHAWLEFNGKKTDLTLGFTEHPDVQLQGQVLILDHVHQPGHKYSYHRELTDAGAEALERLRARTGGRQIVDAKQAEHAAMIERSRDFIDPALIVLILDHAA</sequence>
<accession>A0A5N7MNN1</accession>
<reference evidence="1 2" key="1">
    <citation type="journal article" date="2019" name="Syst. Appl. Microbiol.">
        <title>Microvirga tunisiensis sp. nov., a root nodule symbiotic bacterium isolated from Lupinus micranthus and L. luteus grown in Northern Tunisia.</title>
        <authorList>
            <person name="Msaddak A."/>
            <person name="Rejili M."/>
            <person name="Duran D."/>
            <person name="Mars M."/>
            <person name="Palacios J.M."/>
            <person name="Ruiz-Argueso T."/>
            <person name="Rey L."/>
            <person name="Imperial J."/>
        </authorList>
    </citation>
    <scope>NUCLEOTIDE SEQUENCE [LARGE SCALE GENOMIC DNA]</scope>
    <source>
        <strain evidence="1 2">Lmie10</strain>
    </source>
</reference>
<organism evidence="1 2">
    <name type="scientific">Microvirga tunisiensis</name>
    <dbReference type="NCBI Taxonomy" id="2108360"/>
    <lineage>
        <taxon>Bacteria</taxon>
        <taxon>Pseudomonadati</taxon>
        <taxon>Pseudomonadota</taxon>
        <taxon>Alphaproteobacteria</taxon>
        <taxon>Hyphomicrobiales</taxon>
        <taxon>Methylobacteriaceae</taxon>
        <taxon>Microvirga</taxon>
    </lineage>
</organism>
<evidence type="ECO:0000313" key="2">
    <source>
        <dbReference type="Proteomes" id="UP000403266"/>
    </source>
</evidence>
<name>A0A5N7MNN1_9HYPH</name>
<dbReference type="OrthoDB" id="8227879at2"/>
<proteinExistence type="predicted"/>
<dbReference type="AlphaFoldDB" id="A0A5N7MNN1"/>
<keyword evidence="2" id="KW-1185">Reference proteome</keyword>
<dbReference type="RefSeq" id="WP_152715044.1">
    <property type="nucleotide sequence ID" value="NZ_VOSJ01000256.1"/>
</dbReference>
<comment type="caution">
    <text evidence="1">The sequence shown here is derived from an EMBL/GenBank/DDBJ whole genome shotgun (WGS) entry which is preliminary data.</text>
</comment>
<protein>
    <submittedName>
        <fullName evidence="1">Uncharacterized protein</fullName>
    </submittedName>
</protein>
<gene>
    <name evidence="1" type="ORF">FS320_26630</name>
</gene>